<evidence type="ECO:0000313" key="3">
    <source>
        <dbReference type="EMBL" id="KAG0448831.1"/>
    </source>
</evidence>
<dbReference type="Proteomes" id="UP000636800">
    <property type="component" value="Unassembled WGS sequence"/>
</dbReference>
<dbReference type="AlphaFoldDB" id="A0A835PB22"/>
<dbReference type="PANTHER" id="PTHR43049">
    <property type="entry name" value="EARLY ENDOSOME ANTIGEN"/>
    <property type="match status" value="1"/>
</dbReference>
<keyword evidence="4" id="KW-1185">Reference proteome</keyword>
<reference evidence="3 4" key="1">
    <citation type="journal article" date="2020" name="Nat. Food">
        <title>A phased Vanilla planifolia genome enables genetic improvement of flavour and production.</title>
        <authorList>
            <person name="Hasing T."/>
            <person name="Tang H."/>
            <person name="Brym M."/>
            <person name="Khazi F."/>
            <person name="Huang T."/>
            <person name="Chambers A.H."/>
        </authorList>
    </citation>
    <scope>NUCLEOTIDE SEQUENCE [LARGE SCALE GENOMIC DNA]</scope>
    <source>
        <tissue evidence="3">Leaf</tissue>
    </source>
</reference>
<evidence type="ECO:0000313" key="4">
    <source>
        <dbReference type="Proteomes" id="UP000636800"/>
    </source>
</evidence>
<organism evidence="3 4">
    <name type="scientific">Vanilla planifolia</name>
    <name type="common">Vanilla</name>
    <dbReference type="NCBI Taxonomy" id="51239"/>
    <lineage>
        <taxon>Eukaryota</taxon>
        <taxon>Viridiplantae</taxon>
        <taxon>Streptophyta</taxon>
        <taxon>Embryophyta</taxon>
        <taxon>Tracheophyta</taxon>
        <taxon>Spermatophyta</taxon>
        <taxon>Magnoliopsida</taxon>
        <taxon>Liliopsida</taxon>
        <taxon>Asparagales</taxon>
        <taxon>Orchidaceae</taxon>
        <taxon>Vanilloideae</taxon>
        <taxon>Vanilleae</taxon>
        <taxon>Vanilla</taxon>
    </lineage>
</organism>
<evidence type="ECO:0000256" key="2">
    <source>
        <dbReference type="SAM" id="MobiDB-lite"/>
    </source>
</evidence>
<feature type="coiled-coil region" evidence="1">
    <location>
        <begin position="32"/>
        <end position="66"/>
    </location>
</feature>
<gene>
    <name evidence="3" type="ORF">HPP92_027644</name>
</gene>
<name>A0A835PB22_VANPL</name>
<feature type="coiled-coil region" evidence="1">
    <location>
        <begin position="125"/>
        <end position="152"/>
    </location>
</feature>
<protein>
    <submittedName>
        <fullName evidence="3">Uncharacterized protein</fullName>
    </submittedName>
</protein>
<accession>A0A835PB22</accession>
<proteinExistence type="predicted"/>
<sequence length="211" mass="24412">TQEEREGGRNYEDVKNPDSEVGEEKLLDKEAFNGLNADIESSKKKIVNLEQLLRNLQIRARKFEELSIQCSSDAESQTKRAWRLRKLMEVAKQSSTELEDLRPPCKKVVALEETELKVVHEVKTREAVEDSLKEQRNQVLALQEELTELKEDKNLQSKFSVLITSENELKAQLKEVENLLHLCWRSTPSLKLQLSVGEQNMLIPKRSWKSL</sequence>
<feature type="region of interest" description="Disordered" evidence="2">
    <location>
        <begin position="1"/>
        <end position="22"/>
    </location>
</feature>
<dbReference type="OrthoDB" id="1921961at2759"/>
<feature type="non-terminal residue" evidence="3">
    <location>
        <position position="211"/>
    </location>
</feature>
<evidence type="ECO:0000256" key="1">
    <source>
        <dbReference type="SAM" id="Coils"/>
    </source>
</evidence>
<keyword evidence="1" id="KW-0175">Coiled coil</keyword>
<comment type="caution">
    <text evidence="3">The sequence shown here is derived from an EMBL/GenBank/DDBJ whole genome shotgun (WGS) entry which is preliminary data.</text>
</comment>
<dbReference type="EMBL" id="JADCNL010000262">
    <property type="protein sequence ID" value="KAG0448831.1"/>
    <property type="molecule type" value="Genomic_DNA"/>
</dbReference>
<dbReference type="PANTHER" id="PTHR43049:SF1">
    <property type="entry name" value="EARLY ENDOSOME ANTIGEN"/>
    <property type="match status" value="1"/>
</dbReference>